<dbReference type="AlphaFoldDB" id="A0A6H2ELW4"/>
<sequence>MDFLDSLTLIGPVATIAIYLVTALFIGAVGVLTLRKTSSGSRVGGLVAFAIGLLAALAGWFYFFVWPAPFPGLVPWNIFIASFPAATAIIGIFTVRGRRIILAIIACLASANTYLVANLTYEEYASIGSFFPHHITQEMTYDEFLARTTTPKNGNREIGALVTIPMKGLESGLDARDAWVYIPPAYWTHPEMDLPVVVLLHGNPGSPQRWFAVGDAAIPADHYQHANDGISPILVSVDATGSWSGDPACVDGPDIKMQTYLSHDVPLLIKERLRVDPDQSHWTLAGLSYGGTCSLQVVANAPQAYGAFINLSGYEEPMLRNHQETVDTLFGGDEQAFNAVNPKNIFENALADNDPKFTGITAVFLSGDSDVRARKAQRLLSSLAQKVGMNVDSRIIPGNHGYGTWRRGFAQTFEIAVKQGQLPTNDE</sequence>
<organism evidence="2 3">
    <name type="scientific">Arcanobacterium buesumense</name>
    <dbReference type="NCBI Taxonomy" id="2722751"/>
    <lineage>
        <taxon>Bacteria</taxon>
        <taxon>Bacillati</taxon>
        <taxon>Actinomycetota</taxon>
        <taxon>Actinomycetes</taxon>
        <taxon>Actinomycetales</taxon>
        <taxon>Actinomycetaceae</taxon>
        <taxon>Arcanobacterium</taxon>
    </lineage>
</organism>
<gene>
    <name evidence="2" type="ORF">HC352_05760</name>
</gene>
<proteinExistence type="predicted"/>
<feature type="transmembrane region" description="Helical" evidence="1">
    <location>
        <begin position="100"/>
        <end position="121"/>
    </location>
</feature>
<feature type="transmembrane region" description="Helical" evidence="1">
    <location>
        <begin position="74"/>
        <end position="93"/>
    </location>
</feature>
<dbReference type="EMBL" id="CP050804">
    <property type="protein sequence ID" value="QJC22057.1"/>
    <property type="molecule type" value="Genomic_DNA"/>
</dbReference>
<dbReference type="PANTHER" id="PTHR48098:SF1">
    <property type="entry name" value="DIACYLGLYCEROL ACYLTRANSFERASE_MYCOLYLTRANSFERASE AG85A"/>
    <property type="match status" value="1"/>
</dbReference>
<dbReference type="PANTHER" id="PTHR48098">
    <property type="entry name" value="ENTEROCHELIN ESTERASE-RELATED"/>
    <property type="match status" value="1"/>
</dbReference>
<dbReference type="InterPro" id="IPR029058">
    <property type="entry name" value="AB_hydrolase_fold"/>
</dbReference>
<evidence type="ECO:0000256" key="1">
    <source>
        <dbReference type="SAM" id="Phobius"/>
    </source>
</evidence>
<dbReference type="Gene3D" id="3.40.50.1820">
    <property type="entry name" value="alpha/beta hydrolase"/>
    <property type="match status" value="1"/>
</dbReference>
<dbReference type="InterPro" id="IPR050583">
    <property type="entry name" value="Mycobacterial_A85_antigen"/>
</dbReference>
<dbReference type="Proteomes" id="UP000502298">
    <property type="component" value="Chromosome"/>
</dbReference>
<dbReference type="GO" id="GO:0016747">
    <property type="term" value="F:acyltransferase activity, transferring groups other than amino-acyl groups"/>
    <property type="evidence" value="ECO:0007669"/>
    <property type="project" value="TreeGrafter"/>
</dbReference>
<feature type="transmembrane region" description="Helical" evidence="1">
    <location>
        <begin position="12"/>
        <end position="34"/>
    </location>
</feature>
<evidence type="ECO:0008006" key="4">
    <source>
        <dbReference type="Google" id="ProtNLM"/>
    </source>
</evidence>
<keyword evidence="1" id="KW-0472">Membrane</keyword>
<keyword evidence="1" id="KW-1133">Transmembrane helix</keyword>
<keyword evidence="3" id="KW-1185">Reference proteome</keyword>
<name>A0A6H2ELW4_9ACTO</name>
<keyword evidence="1" id="KW-0812">Transmembrane</keyword>
<reference evidence="2 3" key="1">
    <citation type="submission" date="2020-03" db="EMBL/GenBank/DDBJ databases">
        <title>Complete genome of Arcanobacterium buesumensis sp. nov. strain 2701.</title>
        <authorList>
            <person name="Borowiak M."/>
            <person name="Alssahen M."/>
            <person name="Laemmler C."/>
            <person name="Malorny B."/>
            <person name="Hassan A."/>
            <person name="Prenger-Berninghoff E."/>
            <person name="Ploetz M."/>
            <person name="Abdulmawjood A."/>
        </authorList>
    </citation>
    <scope>NUCLEOTIDE SEQUENCE [LARGE SCALE GENOMIC DNA]</scope>
    <source>
        <strain evidence="2 3">2701</strain>
    </source>
</reference>
<dbReference type="KEGG" id="arca:HC352_05760"/>
<dbReference type="RefSeq" id="WP_168917991.1">
    <property type="nucleotide sequence ID" value="NZ_CP050804.1"/>
</dbReference>
<protein>
    <recommendedName>
        <fullName evidence="4">Esterase</fullName>
    </recommendedName>
</protein>
<accession>A0A6H2ELW4</accession>
<dbReference type="InterPro" id="IPR000801">
    <property type="entry name" value="Esterase-like"/>
</dbReference>
<evidence type="ECO:0000313" key="3">
    <source>
        <dbReference type="Proteomes" id="UP000502298"/>
    </source>
</evidence>
<feature type="transmembrane region" description="Helical" evidence="1">
    <location>
        <begin position="46"/>
        <end position="68"/>
    </location>
</feature>
<dbReference type="SUPFAM" id="SSF53474">
    <property type="entry name" value="alpha/beta-Hydrolases"/>
    <property type="match status" value="1"/>
</dbReference>
<dbReference type="Pfam" id="PF00756">
    <property type="entry name" value="Esterase"/>
    <property type="match status" value="1"/>
</dbReference>
<evidence type="ECO:0000313" key="2">
    <source>
        <dbReference type="EMBL" id="QJC22057.1"/>
    </source>
</evidence>